<dbReference type="InterPro" id="IPR019646">
    <property type="entry name" value="Aminoglyc_AdlTrfase"/>
</dbReference>
<dbReference type="SUPFAM" id="SSF81301">
    <property type="entry name" value="Nucleotidyltransferase"/>
    <property type="match status" value="1"/>
</dbReference>
<protein>
    <submittedName>
        <fullName evidence="1">Lincomycin resistance protein LmrB</fullName>
    </submittedName>
</protein>
<dbReference type="EMBL" id="CP019605">
    <property type="protein sequence ID" value="AQP45160.1"/>
    <property type="molecule type" value="Genomic_DNA"/>
</dbReference>
<dbReference type="RefSeq" id="WP_044496367.1">
    <property type="nucleotide sequence ID" value="NZ_FNPU01000002.1"/>
</dbReference>
<dbReference type="Gene3D" id="3.30.460.40">
    <property type="match status" value="1"/>
</dbReference>
<accession>A0A1Q2CGH4</accession>
<evidence type="ECO:0000313" key="2">
    <source>
        <dbReference type="Proteomes" id="UP000188324"/>
    </source>
</evidence>
<gene>
    <name evidence="1" type="ORF">RPIT_10435</name>
</gene>
<dbReference type="GeneID" id="78121039"/>
<reference evidence="1 2" key="1">
    <citation type="journal article" date="2016" name="Int. J. Syst. Evol. Microbiol.">
        <title>Tessaracoccus flavus sp. nov., isolated from the drainage system of a lindane-producing factory.</title>
        <authorList>
            <person name="Kumari R."/>
            <person name="Singh P."/>
            <person name="Schumann P."/>
            <person name="Lal R."/>
        </authorList>
    </citation>
    <scope>NUCLEOTIDE SEQUENCE [LARGE SCALE GENOMIC DNA]</scope>
    <source>
        <strain evidence="1 2">RP1T</strain>
    </source>
</reference>
<dbReference type="OrthoDB" id="9800567at2"/>
<keyword evidence="2" id="KW-1185">Reference proteome</keyword>
<sequence length="164" mass="18116">MTFSGMDAAEVVRVVGWLEERSVVYQVNGGWAVDALHGSQTRSHGDLDVFVDSTTVDALMEWLLGRGYSIVEDWRPIRVELRAGDRAVDIHPMDVDCVGDGVQQGFGEDSFVHRARERAVGVIGDRSVVVACAARLMALRLGYDLRPEDRHDLDVLGRLVADHS</sequence>
<dbReference type="AlphaFoldDB" id="A0A1Q2CGH4"/>
<dbReference type="InterPro" id="IPR043519">
    <property type="entry name" value="NT_sf"/>
</dbReference>
<organism evidence="1 2">
    <name type="scientific">Tessaracoccus flavus</name>
    <dbReference type="NCBI Taxonomy" id="1610493"/>
    <lineage>
        <taxon>Bacteria</taxon>
        <taxon>Bacillati</taxon>
        <taxon>Actinomycetota</taxon>
        <taxon>Actinomycetes</taxon>
        <taxon>Propionibacteriales</taxon>
        <taxon>Propionibacteriaceae</taxon>
        <taxon>Tessaracoccus</taxon>
    </lineage>
</organism>
<proteinExistence type="predicted"/>
<evidence type="ECO:0000313" key="1">
    <source>
        <dbReference type="EMBL" id="AQP45160.1"/>
    </source>
</evidence>
<name>A0A1Q2CGH4_9ACTN</name>
<dbReference type="STRING" id="1610493.RPIT_10435"/>
<dbReference type="Pfam" id="PF10706">
    <property type="entry name" value="Aminoglyc_resit"/>
    <property type="match status" value="1"/>
</dbReference>
<dbReference type="Proteomes" id="UP000188324">
    <property type="component" value="Chromosome"/>
</dbReference>
<dbReference type="KEGG" id="tfl:RPIT_10435"/>